<keyword evidence="4 7" id="KW-0812">Transmembrane</keyword>
<evidence type="ECO:0000256" key="2">
    <source>
        <dbReference type="ARBA" id="ARBA00022448"/>
    </source>
</evidence>
<evidence type="ECO:0000256" key="4">
    <source>
        <dbReference type="ARBA" id="ARBA00022692"/>
    </source>
</evidence>
<feature type="transmembrane region" description="Helical" evidence="7">
    <location>
        <begin position="204"/>
        <end position="221"/>
    </location>
</feature>
<dbReference type="Pfam" id="PF07690">
    <property type="entry name" value="MFS_1"/>
    <property type="match status" value="1"/>
</dbReference>
<evidence type="ECO:0000256" key="7">
    <source>
        <dbReference type="SAM" id="Phobius"/>
    </source>
</evidence>
<dbReference type="Gene3D" id="1.20.1250.20">
    <property type="entry name" value="MFS general substrate transporter like domains"/>
    <property type="match status" value="1"/>
</dbReference>
<feature type="transmembrane region" description="Helical" evidence="7">
    <location>
        <begin position="361"/>
        <end position="387"/>
    </location>
</feature>
<gene>
    <name evidence="9" type="primary">qacA_2</name>
    <name evidence="9" type="ORF">CIB50_0000873</name>
</gene>
<feature type="transmembrane region" description="Helical" evidence="7">
    <location>
        <begin position="170"/>
        <end position="192"/>
    </location>
</feature>
<comment type="subcellular location">
    <subcellularLocation>
        <location evidence="1">Cell membrane</location>
        <topology evidence="1">Multi-pass membrane protein</topology>
    </subcellularLocation>
</comment>
<dbReference type="Proteomes" id="UP000216825">
    <property type="component" value="Chromosome"/>
</dbReference>
<feature type="transmembrane region" description="Helical" evidence="7">
    <location>
        <begin position="84"/>
        <end position="103"/>
    </location>
</feature>
<feature type="transmembrane region" description="Helical" evidence="7">
    <location>
        <begin position="408"/>
        <end position="427"/>
    </location>
</feature>
<dbReference type="AlphaFoldDB" id="A0A7D7PSE6"/>
<evidence type="ECO:0000256" key="1">
    <source>
        <dbReference type="ARBA" id="ARBA00004651"/>
    </source>
</evidence>
<dbReference type="CDD" id="cd17321">
    <property type="entry name" value="MFS_MMR_MDR_like"/>
    <property type="match status" value="1"/>
</dbReference>
<feature type="transmembrane region" description="Helical" evidence="7">
    <location>
        <begin position="477"/>
        <end position="497"/>
    </location>
</feature>
<feature type="transmembrane region" description="Helical" evidence="7">
    <location>
        <begin position="305"/>
        <end position="325"/>
    </location>
</feature>
<feature type="transmembrane region" description="Helical" evidence="7">
    <location>
        <begin position="271"/>
        <end position="293"/>
    </location>
</feature>
<evidence type="ECO:0000256" key="5">
    <source>
        <dbReference type="ARBA" id="ARBA00022989"/>
    </source>
</evidence>
<evidence type="ECO:0000313" key="9">
    <source>
        <dbReference type="EMBL" id="QMS56172.1"/>
    </source>
</evidence>
<keyword evidence="2" id="KW-0813">Transport</keyword>
<dbReference type="InterPro" id="IPR011701">
    <property type="entry name" value="MFS"/>
</dbReference>
<accession>A0A7D7PSE6</accession>
<organism evidence="9 10">
    <name type="scientific">Kocuria varians</name>
    <name type="common">Micrococcus varians</name>
    <dbReference type="NCBI Taxonomy" id="1272"/>
    <lineage>
        <taxon>Bacteria</taxon>
        <taxon>Bacillati</taxon>
        <taxon>Actinomycetota</taxon>
        <taxon>Actinomycetes</taxon>
        <taxon>Micrococcales</taxon>
        <taxon>Micrococcaceae</taxon>
        <taxon>Kocuria</taxon>
    </lineage>
</organism>
<dbReference type="InterPro" id="IPR020846">
    <property type="entry name" value="MFS_dom"/>
</dbReference>
<keyword evidence="6 7" id="KW-0472">Membrane</keyword>
<sequence length="507" mass="52364">MSVMVEEQRKAGAREWGALAVLMLPVLLVSVNNTALSFALPAISQGLRPTGAQLLWIVDVYPLILAALLIPMGSLGDRIGRRKMLIIGSSGFGAVSLLAAFAPSAEFLLAARVGTAIFGSMLLPTTLSLLRTVFRDDRQRSLAIAIWTAGFSAGAGLGPIAGGFLLNHFWWGSVFLLAVPALVAFLIAAPLLLPESRDPNPGPVDPASIVLAVATMAPVVYGIKSLAIGGSPLHGVLFIAVGALCGLLFARRQVVKNYPMLDLRFFRSARFSGGLSVNMVSNVALFGFLFFFTQYLQLVNGMDPMTSGLLMIPGLLLSILTGLGAERIARVVGVRSAVVLGLLLVAAGFFVVAFTDQMQSSAPILVAFTVMSAGTGLATTLSTDLVVSSVPESKAGAASAVSETGYEVGAVLGTAVLGGLTTAFYQAHLDLPAAVGADSAQAAHETLGGALDVAAESPLGSAVADAAVAAFSAGMQWTSVFGGILVAGVALALFRVLRADRRVRRAV</sequence>
<feature type="transmembrane region" description="Helical" evidence="7">
    <location>
        <begin position="142"/>
        <end position="164"/>
    </location>
</feature>
<keyword evidence="3" id="KW-1003">Cell membrane</keyword>
<name>A0A7D7PSE6_KOCVA</name>
<dbReference type="PROSITE" id="PS50850">
    <property type="entry name" value="MFS"/>
    <property type="match status" value="1"/>
</dbReference>
<feature type="transmembrane region" description="Helical" evidence="7">
    <location>
        <begin position="109"/>
        <end position="130"/>
    </location>
</feature>
<dbReference type="SUPFAM" id="SSF103473">
    <property type="entry name" value="MFS general substrate transporter"/>
    <property type="match status" value="1"/>
</dbReference>
<evidence type="ECO:0000256" key="3">
    <source>
        <dbReference type="ARBA" id="ARBA00022475"/>
    </source>
</evidence>
<evidence type="ECO:0000313" key="10">
    <source>
        <dbReference type="Proteomes" id="UP000216825"/>
    </source>
</evidence>
<dbReference type="InterPro" id="IPR036259">
    <property type="entry name" value="MFS_trans_sf"/>
</dbReference>
<dbReference type="PANTHER" id="PTHR42718:SF47">
    <property type="entry name" value="METHYL VIOLOGEN RESISTANCE PROTEIN SMVA"/>
    <property type="match status" value="1"/>
</dbReference>
<dbReference type="EMBL" id="CP059343">
    <property type="protein sequence ID" value="QMS56172.1"/>
    <property type="molecule type" value="Genomic_DNA"/>
</dbReference>
<evidence type="ECO:0000259" key="8">
    <source>
        <dbReference type="PROSITE" id="PS50850"/>
    </source>
</evidence>
<feature type="transmembrane region" description="Helical" evidence="7">
    <location>
        <begin position="53"/>
        <end position="72"/>
    </location>
</feature>
<evidence type="ECO:0000256" key="6">
    <source>
        <dbReference type="ARBA" id="ARBA00023136"/>
    </source>
</evidence>
<feature type="domain" description="Major facilitator superfamily (MFS) profile" evidence="8">
    <location>
        <begin position="18"/>
        <end position="500"/>
    </location>
</feature>
<dbReference type="Gene3D" id="1.20.1720.10">
    <property type="entry name" value="Multidrug resistance protein D"/>
    <property type="match status" value="1"/>
</dbReference>
<reference evidence="9 10" key="2">
    <citation type="submission" date="2020-07" db="EMBL/GenBank/DDBJ databases">
        <title>Genome of starter culture bacteria Kocuria salsicia reveals its technological properties and safety for usage in meat industry.</title>
        <authorList>
            <person name="Michael M."/>
            <person name="Konstantin K."/>
            <person name="Evgenii K."/>
            <person name="Galina S."/>
            <person name="Oksana K."/>
            <person name="Andrei L."/>
        </authorList>
    </citation>
    <scope>NUCLEOTIDE SEQUENCE [LARGE SCALE GENOMIC DNA]</scope>
    <source>
        <strain evidence="9 10">80</strain>
    </source>
</reference>
<keyword evidence="5 7" id="KW-1133">Transmembrane helix</keyword>
<reference evidence="10" key="1">
    <citation type="submission" date="2017-08" db="EMBL/GenBank/DDBJ databases">
        <title>Draft Genome Sequence of Kocuria varians 80.</title>
        <authorList>
            <person name="Minaev M."/>
            <person name="Kurbakov K.A."/>
            <person name="Solodovnikova G.I."/>
            <person name="Kuznetsova O.A."/>
            <person name="Lisitsyn A.B."/>
        </authorList>
    </citation>
    <scope>NUCLEOTIDE SEQUENCE [LARGE SCALE GENOMIC DNA]</scope>
    <source>
        <strain evidence="10">80</strain>
    </source>
</reference>
<dbReference type="GO" id="GO:0005886">
    <property type="term" value="C:plasma membrane"/>
    <property type="evidence" value="ECO:0007669"/>
    <property type="project" value="UniProtKB-SubCell"/>
</dbReference>
<feature type="transmembrane region" description="Helical" evidence="7">
    <location>
        <begin position="233"/>
        <end position="250"/>
    </location>
</feature>
<feature type="transmembrane region" description="Helical" evidence="7">
    <location>
        <begin position="337"/>
        <end position="355"/>
    </location>
</feature>
<proteinExistence type="predicted"/>
<protein>
    <submittedName>
        <fullName evidence="9">Antiseptic resistance protein</fullName>
    </submittedName>
</protein>
<dbReference type="KEGG" id="kvr:CIB50_0000873"/>
<dbReference type="PANTHER" id="PTHR42718">
    <property type="entry name" value="MAJOR FACILITATOR SUPERFAMILY MULTIDRUG TRANSPORTER MFSC"/>
    <property type="match status" value="1"/>
</dbReference>
<dbReference type="GO" id="GO:0022857">
    <property type="term" value="F:transmembrane transporter activity"/>
    <property type="evidence" value="ECO:0007669"/>
    <property type="project" value="InterPro"/>
</dbReference>
<keyword evidence="10" id="KW-1185">Reference proteome</keyword>